<protein>
    <recommendedName>
        <fullName evidence="1">EAL domain-containing protein</fullName>
    </recommendedName>
</protein>
<name>A0A432Y8T2_9GAMM</name>
<dbReference type="EMBL" id="PIPV01000002">
    <property type="protein sequence ID" value="RUO57389.1"/>
    <property type="molecule type" value="Genomic_DNA"/>
</dbReference>
<dbReference type="InterPro" id="IPR001633">
    <property type="entry name" value="EAL_dom"/>
</dbReference>
<dbReference type="CDD" id="cd01948">
    <property type="entry name" value="EAL"/>
    <property type="match status" value="1"/>
</dbReference>
<dbReference type="PANTHER" id="PTHR33121">
    <property type="entry name" value="CYCLIC DI-GMP PHOSPHODIESTERASE PDEF"/>
    <property type="match status" value="1"/>
</dbReference>
<evidence type="ECO:0000313" key="3">
    <source>
        <dbReference type="Proteomes" id="UP000287330"/>
    </source>
</evidence>
<gene>
    <name evidence="2" type="ORF">CWE25_02705</name>
</gene>
<reference evidence="3" key="1">
    <citation type="journal article" date="2018" name="Front. Microbiol.">
        <title>Genome-Based Analysis Reveals the Taxonomy and Diversity of the Family Idiomarinaceae.</title>
        <authorList>
            <person name="Liu Y."/>
            <person name="Lai Q."/>
            <person name="Shao Z."/>
        </authorList>
    </citation>
    <scope>NUCLEOTIDE SEQUENCE [LARGE SCALE GENOMIC DNA]</scope>
    <source>
        <strain evidence="3">F23</strain>
    </source>
</reference>
<dbReference type="InterPro" id="IPR035919">
    <property type="entry name" value="EAL_sf"/>
</dbReference>
<dbReference type="PANTHER" id="PTHR33121:SF70">
    <property type="entry name" value="SIGNALING PROTEIN YKOW"/>
    <property type="match status" value="1"/>
</dbReference>
<organism evidence="2 3">
    <name type="scientific">Idiomarina fontislapidosi</name>
    <dbReference type="NCBI Taxonomy" id="263723"/>
    <lineage>
        <taxon>Bacteria</taxon>
        <taxon>Pseudomonadati</taxon>
        <taxon>Pseudomonadota</taxon>
        <taxon>Gammaproteobacteria</taxon>
        <taxon>Alteromonadales</taxon>
        <taxon>Idiomarinaceae</taxon>
        <taxon>Idiomarina</taxon>
    </lineage>
</organism>
<dbReference type="InterPro" id="IPR050706">
    <property type="entry name" value="Cyclic-di-GMP_PDE-like"/>
</dbReference>
<dbReference type="Pfam" id="PF00563">
    <property type="entry name" value="EAL"/>
    <property type="match status" value="1"/>
</dbReference>
<dbReference type="PROSITE" id="PS50883">
    <property type="entry name" value="EAL"/>
    <property type="match status" value="1"/>
</dbReference>
<evidence type="ECO:0000259" key="1">
    <source>
        <dbReference type="PROSITE" id="PS50883"/>
    </source>
</evidence>
<dbReference type="Gene3D" id="3.20.20.450">
    <property type="entry name" value="EAL domain"/>
    <property type="match status" value="1"/>
</dbReference>
<proteinExistence type="predicted"/>
<feature type="domain" description="EAL" evidence="1">
    <location>
        <begin position="134"/>
        <end position="386"/>
    </location>
</feature>
<dbReference type="SUPFAM" id="SSF141868">
    <property type="entry name" value="EAL domain-like"/>
    <property type="match status" value="1"/>
</dbReference>
<evidence type="ECO:0000313" key="2">
    <source>
        <dbReference type="EMBL" id="RUO57389.1"/>
    </source>
</evidence>
<dbReference type="AlphaFoldDB" id="A0A432Y8T2"/>
<sequence>MVTMVYAGTMYFIFSDSDSDRFERLCNQALNLAVKPLQLDSVESQPNACIVLELKSCMTLLLDICEHLKAQKFQGLVYVLSEAFDKRQDTLIHKVLTSYGLDAYIVNGRESTAQALNWVCRHSTDSRQRSAKPDTCYDKELIEELVTSGKMTVYYQAQFQSDSLELVAFEALARLMHNGKLIPLNEVFDVIHERGLWAELTQSTLNNALKTHHQLFERYPEANLAINLSAKELSEDSFSRRFKDFMSEAPIAYPRLMFELTENELYSTRSSVARNLLLIKGKGARLSIDDYGTGLSNAARLTTAPFDEVKLDKSFIQNIHDISEHSFAKSTAEIARTLHMKTVAEGVEDQRTLDCIRELGIDQVQGFLLHKPQSFEQLMETDIRLT</sequence>
<comment type="caution">
    <text evidence="2">The sequence shown here is derived from an EMBL/GenBank/DDBJ whole genome shotgun (WGS) entry which is preliminary data.</text>
</comment>
<dbReference type="Proteomes" id="UP000287330">
    <property type="component" value="Unassembled WGS sequence"/>
</dbReference>
<dbReference type="OrthoDB" id="9812358at2"/>
<keyword evidence="3" id="KW-1185">Reference proteome</keyword>
<dbReference type="SMART" id="SM00052">
    <property type="entry name" value="EAL"/>
    <property type="match status" value="1"/>
</dbReference>
<dbReference type="GO" id="GO:0071111">
    <property type="term" value="F:cyclic-guanylate-specific phosphodiesterase activity"/>
    <property type="evidence" value="ECO:0007669"/>
    <property type="project" value="InterPro"/>
</dbReference>
<accession>A0A432Y8T2</accession>